<protein>
    <submittedName>
        <fullName evidence="1">Uncharacterized protein</fullName>
    </submittedName>
</protein>
<reference evidence="1" key="1">
    <citation type="submission" date="2023-04" db="EMBL/GenBank/DDBJ databases">
        <title>Draft Genome sequencing of Naganishia species isolated from polar environments using Oxford Nanopore Technology.</title>
        <authorList>
            <person name="Leo P."/>
            <person name="Venkateswaran K."/>
        </authorList>
    </citation>
    <scope>NUCLEOTIDE SEQUENCE</scope>
    <source>
        <strain evidence="1">MNA-CCFEE 5262</strain>
    </source>
</reference>
<evidence type="ECO:0000313" key="1">
    <source>
        <dbReference type="EMBL" id="KAJ9096548.1"/>
    </source>
</evidence>
<gene>
    <name evidence="1" type="ORF">QFC20_006406</name>
</gene>
<sequence length="577" mass="62672">MKHPCQRSTPIAISPEVDVRFPAYPDSLARIQAIKAVSSWQGKIAVITDRYWEACQRLQITAKTHYDTFCKEAESLEQFGGVTDMELQQTVARVLSKRYAESEKKLAENAKIWRPEESIAESPQPDAKHILRRAFAANSSPTDAERDYLAQQTGMTYRQVTVWFQNNRSRRISTLPKRGRQQSSVQPVPMTSPPQSASTMGSLHEVEQHLRNPTDSPLAQHITLPTTRPPPNPISTPPIPAPPIAHKTENKEPAIVSRSHLMITEPRSSRAFDGHAREGNGDVVQGQTRKIVPLRKSRLAGKKPAPPAQDGTKQCPAVPTRQIRVYSPTEGVQLNPTDILTRAQDEQNRTVSSSSVDAVDSALDVDASGFTETGGFVKFVWRCGNSSAQCHGGVHKDGGIAEGGAEQGTMDDVQLEYLFESMSSKEGEVDPAIWEMLRGILSSDVNQSDSDVPAVCAVEGTGVLPMTPAPTPVDGVQGSTENDPFAALAIDLPTLLGSTPQGSLTTPNVISDTIPPVDSVLAAGTNNLPTAASGETMNGKEREPDWQGLLDFTEMFDAFWTMVDTPAEGSAPSRVRQ</sequence>
<keyword evidence="2" id="KW-1185">Reference proteome</keyword>
<dbReference type="Proteomes" id="UP001230649">
    <property type="component" value="Unassembled WGS sequence"/>
</dbReference>
<organism evidence="1 2">
    <name type="scientific">Naganishia adeliensis</name>
    <dbReference type="NCBI Taxonomy" id="92952"/>
    <lineage>
        <taxon>Eukaryota</taxon>
        <taxon>Fungi</taxon>
        <taxon>Dikarya</taxon>
        <taxon>Basidiomycota</taxon>
        <taxon>Agaricomycotina</taxon>
        <taxon>Tremellomycetes</taxon>
        <taxon>Filobasidiales</taxon>
        <taxon>Filobasidiaceae</taxon>
        <taxon>Naganishia</taxon>
    </lineage>
</organism>
<proteinExistence type="predicted"/>
<comment type="caution">
    <text evidence="1">The sequence shown here is derived from an EMBL/GenBank/DDBJ whole genome shotgun (WGS) entry which is preliminary data.</text>
</comment>
<name>A0ACC2VB14_9TREE</name>
<accession>A0ACC2VB14</accession>
<dbReference type="EMBL" id="JASBWS010000112">
    <property type="protein sequence ID" value="KAJ9096548.1"/>
    <property type="molecule type" value="Genomic_DNA"/>
</dbReference>
<evidence type="ECO:0000313" key="2">
    <source>
        <dbReference type="Proteomes" id="UP001230649"/>
    </source>
</evidence>